<feature type="compositionally biased region" description="Pro residues" evidence="1">
    <location>
        <begin position="361"/>
        <end position="378"/>
    </location>
</feature>
<sequence>MVENYLCATEFYHVSRIGVIRGFHPMLAALFERWRPETHTFVLPIGEVTVILEDVAHIFGLHIDGEPVSGWTDSSSDFVQSQGIAIFGREPSVSHNAKSYIKLGWVRRIRDTELLDTEESIRCQIFCLLGSTLFTDKSTAYAHAKYLPLLRDFERIHTYSWGSACLAHFYRALCHALRYDTKEMDGPLNLLFVWAWERMPCLAPVPRQTIPPAEIPVARRHDIDYMQEFEWRPYDGLIVPDNLHPHLEVCDIVASLLLFKCVEWHPADRVMRQFGYVQPPPGVPRDIPVVQHCIVLREVQLHDWTVLHGPWIVEWANRRHSRLQGLHPLPTWDFLPMAEYQDWYMCSYRYLLRLTRYVPHHPQPPAPQPPAPQPPQHAPPVYSHGSHHTQGGHHSQQSQHSHHSQQSQHSHHSQHHDPILTIPSGHDWFDFSSDRHGDQQLQHWIDAGLGGWSDFSGIPSPSVPADPRRASVDVGHGLRGRTSDHTLESASCDSGFIQHQQAYAVVDTFNPGPSAPAEAGGSVAPIEAGGSAAPTDAGGSAAPTKAGSSGASGVDDSSPPERFTAARIDSCRSEIIPTPSFLTTYIRRFLRKKCHTSAVSPSTKAKAIGTMFWFPSCATSTRSVCAVNLNQGLAMPKCPNAWIETPKYTMKYFYTLRLLISVVQWTCFYLDN</sequence>
<dbReference type="InterPro" id="IPR019557">
    <property type="entry name" value="AminoTfrase-like_pln_mobile"/>
</dbReference>
<proteinExistence type="predicted"/>
<name>A0A445B4T9_ARAHY</name>
<dbReference type="PANTHER" id="PTHR46033:SF8">
    <property type="entry name" value="PROTEIN MAINTENANCE OF MERISTEMS-LIKE"/>
    <property type="match status" value="1"/>
</dbReference>
<dbReference type="GO" id="GO:0010073">
    <property type="term" value="P:meristem maintenance"/>
    <property type="evidence" value="ECO:0007669"/>
    <property type="project" value="InterPro"/>
</dbReference>
<evidence type="ECO:0000313" key="3">
    <source>
        <dbReference type="EMBL" id="RYR33636.1"/>
    </source>
</evidence>
<feature type="region of interest" description="Disordered" evidence="1">
    <location>
        <begin position="361"/>
        <end position="425"/>
    </location>
</feature>
<keyword evidence="4" id="KW-1185">Reference proteome</keyword>
<feature type="compositionally biased region" description="Low complexity" evidence="1">
    <location>
        <begin position="392"/>
        <end position="408"/>
    </location>
</feature>
<reference evidence="3 4" key="1">
    <citation type="submission" date="2019-01" db="EMBL/GenBank/DDBJ databases">
        <title>Sequencing of cultivated peanut Arachis hypogaea provides insights into genome evolution and oil improvement.</title>
        <authorList>
            <person name="Chen X."/>
        </authorList>
    </citation>
    <scope>NUCLEOTIDE SEQUENCE [LARGE SCALE GENOMIC DNA]</scope>
    <source>
        <strain evidence="4">cv. Fuhuasheng</strain>
        <tissue evidence="3">Leaves</tissue>
    </source>
</reference>
<dbReference type="PANTHER" id="PTHR46033">
    <property type="entry name" value="PROTEIN MAIN-LIKE 2"/>
    <property type="match status" value="1"/>
</dbReference>
<dbReference type="STRING" id="3818.A0A445B4T9"/>
<gene>
    <name evidence="3" type="ORF">Ahy_A10g048264</name>
</gene>
<feature type="compositionally biased region" description="Low complexity" evidence="1">
    <location>
        <begin position="546"/>
        <end position="557"/>
    </location>
</feature>
<evidence type="ECO:0000259" key="2">
    <source>
        <dbReference type="Pfam" id="PF10536"/>
    </source>
</evidence>
<organism evidence="3 4">
    <name type="scientific">Arachis hypogaea</name>
    <name type="common">Peanut</name>
    <dbReference type="NCBI Taxonomy" id="3818"/>
    <lineage>
        <taxon>Eukaryota</taxon>
        <taxon>Viridiplantae</taxon>
        <taxon>Streptophyta</taxon>
        <taxon>Embryophyta</taxon>
        <taxon>Tracheophyta</taxon>
        <taxon>Spermatophyta</taxon>
        <taxon>Magnoliopsida</taxon>
        <taxon>eudicotyledons</taxon>
        <taxon>Gunneridae</taxon>
        <taxon>Pentapetalae</taxon>
        <taxon>rosids</taxon>
        <taxon>fabids</taxon>
        <taxon>Fabales</taxon>
        <taxon>Fabaceae</taxon>
        <taxon>Papilionoideae</taxon>
        <taxon>50 kb inversion clade</taxon>
        <taxon>dalbergioids sensu lato</taxon>
        <taxon>Dalbergieae</taxon>
        <taxon>Pterocarpus clade</taxon>
        <taxon>Arachis</taxon>
    </lineage>
</organism>
<accession>A0A445B4T9</accession>
<dbReference type="Proteomes" id="UP000289738">
    <property type="component" value="Chromosome A10"/>
</dbReference>
<dbReference type="AlphaFoldDB" id="A0A445B4T9"/>
<dbReference type="EMBL" id="SDMP01000010">
    <property type="protein sequence ID" value="RYR33636.1"/>
    <property type="molecule type" value="Genomic_DNA"/>
</dbReference>
<comment type="caution">
    <text evidence="3">The sequence shown here is derived from an EMBL/GenBank/DDBJ whole genome shotgun (WGS) entry which is preliminary data.</text>
</comment>
<feature type="region of interest" description="Disordered" evidence="1">
    <location>
        <begin position="514"/>
        <end position="562"/>
    </location>
</feature>
<evidence type="ECO:0000313" key="4">
    <source>
        <dbReference type="Proteomes" id="UP000289738"/>
    </source>
</evidence>
<feature type="domain" description="Aminotransferase-like plant mobile" evidence="2">
    <location>
        <begin position="16"/>
        <end position="344"/>
    </location>
</feature>
<dbReference type="InterPro" id="IPR044824">
    <property type="entry name" value="MAIN-like"/>
</dbReference>
<evidence type="ECO:0000256" key="1">
    <source>
        <dbReference type="SAM" id="MobiDB-lite"/>
    </source>
</evidence>
<protein>
    <recommendedName>
        <fullName evidence="2">Aminotransferase-like plant mobile domain-containing protein</fullName>
    </recommendedName>
</protein>
<dbReference type="Pfam" id="PF10536">
    <property type="entry name" value="PMD"/>
    <property type="match status" value="1"/>
</dbReference>